<dbReference type="EMBL" id="JAZGSY010000049">
    <property type="protein sequence ID" value="KAL1842244.1"/>
    <property type="molecule type" value="Genomic_DNA"/>
</dbReference>
<evidence type="ECO:0000256" key="7">
    <source>
        <dbReference type="SAM" id="MobiDB-lite"/>
    </source>
</evidence>
<dbReference type="InterPro" id="IPR036881">
    <property type="entry name" value="Glyco_hydro_3_C_sf"/>
</dbReference>
<evidence type="ECO:0000256" key="3">
    <source>
        <dbReference type="ARBA" id="ARBA00023125"/>
    </source>
</evidence>
<evidence type="ECO:0000256" key="5">
    <source>
        <dbReference type="ARBA" id="ARBA00023295"/>
    </source>
</evidence>
<dbReference type="InterPro" id="IPR017853">
    <property type="entry name" value="GH"/>
</dbReference>
<evidence type="ECO:0000256" key="2">
    <source>
        <dbReference type="ARBA" id="ARBA00022801"/>
    </source>
</evidence>
<accession>A0ABR3VK27</accession>
<evidence type="ECO:0000256" key="1">
    <source>
        <dbReference type="ARBA" id="ARBA00005336"/>
    </source>
</evidence>
<name>A0ABR3VK27_HUMIN</name>
<keyword evidence="4" id="KW-0325">Glycoprotein</keyword>
<dbReference type="PANTHER" id="PTHR30480">
    <property type="entry name" value="BETA-HEXOSAMINIDASE-RELATED"/>
    <property type="match status" value="1"/>
</dbReference>
<feature type="DNA-binding region" description="NDT80" evidence="6">
    <location>
        <begin position="1037"/>
        <end position="1286"/>
    </location>
</feature>
<feature type="region of interest" description="Disordered" evidence="7">
    <location>
        <begin position="1274"/>
        <end position="1329"/>
    </location>
</feature>
<feature type="compositionally biased region" description="Low complexity" evidence="7">
    <location>
        <begin position="1432"/>
        <end position="1441"/>
    </location>
</feature>
<feature type="compositionally biased region" description="Polar residues" evidence="7">
    <location>
        <begin position="1347"/>
        <end position="1362"/>
    </location>
</feature>
<dbReference type="Pfam" id="PF00933">
    <property type="entry name" value="Glyco_hydro_3"/>
    <property type="match status" value="1"/>
</dbReference>
<dbReference type="InterPro" id="IPR008967">
    <property type="entry name" value="p53-like_TF_DNA-bd_sf"/>
</dbReference>
<protein>
    <recommendedName>
        <fullName evidence="8">NDT80 domain-containing protein</fullName>
    </recommendedName>
</protein>
<dbReference type="SUPFAM" id="SSF49417">
    <property type="entry name" value="p53-like transcription factors"/>
    <property type="match status" value="1"/>
</dbReference>
<keyword evidence="5" id="KW-0326">Glycosidase</keyword>
<comment type="caution">
    <text evidence="9">The sequence shown here is derived from an EMBL/GenBank/DDBJ whole genome shotgun (WGS) entry which is preliminary data.</text>
</comment>
<dbReference type="InterPro" id="IPR016181">
    <property type="entry name" value="Acyl_CoA_acyltransferase"/>
</dbReference>
<dbReference type="PANTHER" id="PTHR30480:SF8">
    <property type="entry name" value="PUTATIVE (AFU_ORTHOLOGUE AFUA_8G04060)-RELATED"/>
    <property type="match status" value="1"/>
</dbReference>
<feature type="compositionally biased region" description="Gly residues" evidence="7">
    <location>
        <begin position="1544"/>
        <end position="1557"/>
    </location>
</feature>
<evidence type="ECO:0000313" key="9">
    <source>
        <dbReference type="EMBL" id="KAL1842244.1"/>
    </source>
</evidence>
<dbReference type="SUPFAM" id="SSF51445">
    <property type="entry name" value="(Trans)glycosidases"/>
    <property type="match status" value="1"/>
</dbReference>
<feature type="compositionally biased region" description="Low complexity" evidence="7">
    <location>
        <begin position="1560"/>
        <end position="1574"/>
    </location>
</feature>
<feature type="compositionally biased region" description="Gly residues" evidence="7">
    <location>
        <begin position="1516"/>
        <end position="1534"/>
    </location>
</feature>
<feature type="compositionally biased region" description="Polar residues" evidence="7">
    <location>
        <begin position="1442"/>
        <end position="1455"/>
    </location>
</feature>
<dbReference type="Proteomes" id="UP001583172">
    <property type="component" value="Unassembled WGS sequence"/>
</dbReference>
<dbReference type="Gene3D" id="3.20.20.300">
    <property type="entry name" value="Glycoside hydrolase, family 3, N-terminal domain"/>
    <property type="match status" value="1"/>
</dbReference>
<dbReference type="SUPFAM" id="SSF55729">
    <property type="entry name" value="Acyl-CoA N-acyltransferases (Nat)"/>
    <property type="match status" value="1"/>
</dbReference>
<dbReference type="InterPro" id="IPR024061">
    <property type="entry name" value="NDT80_DNA-bd_dom"/>
</dbReference>
<dbReference type="CDD" id="cd04301">
    <property type="entry name" value="NAT_SF"/>
    <property type="match status" value="1"/>
</dbReference>
<keyword evidence="3 6" id="KW-0238">DNA-binding</keyword>
<evidence type="ECO:0000256" key="4">
    <source>
        <dbReference type="ARBA" id="ARBA00023180"/>
    </source>
</evidence>
<dbReference type="Gene3D" id="2.60.40.1390">
    <property type="entry name" value="NDT80 DNA-binding domain"/>
    <property type="match status" value="1"/>
</dbReference>
<sequence>MAKVEDAESDPLWQDLDWAIGQMLIMGWDGTDVTPQIRTLIEQHHLGSILLTAKNLKSAQQTARLVQELQTIAHNAGHPYPLLIALDQENGGVNSLYDEDYICQFPSSMGQAAAGSAELAYKIAKATAAEVSAVGVNLILGPVLDVLTNARYQPLGVRAVGDDPQEVSQYAIAALNGYKDAGVATCGKHFPSYGNLNFLGSNLDIPIITQTLEELSLTALVPFRNAIATGRLDAMFVGGCAIANPSMSVNHACLSDQVVDDLLRNDLGFQGVAISECLEMEGLRTEMGVKTGTVMAVQAGCDLVLLCRAYDVQLEAIAGLKLGVENELLTRERIHTSLRRVLRMKKACTSWQKALNPPGISLLSQLHPSHLALSLKAYDDSIAVIRDTDKLLPLTSSMHQEEELLLLTPLVKPLPASSMTKALLEAKNNKSDPPTLHDRWVHRDRSAMMSGEGVFRELGRSLARARHGKLLHTSYTANGVRPVHENLINRASCIIIVTADANRNLYQAGFTKHVSMMCSLLRASGQKKSLIVVAVSSPYDFAMDKSIGTYICTFDFTETAMAALVRVLCGVVKPQGTLPGTLRKSRKAAKSRQHWLVEAYDRDRDARGLDDLVRSLARGSAPANQFLHSTTAHSFELGTPRIEEAHFVVRNSSTHALYGFCATYFLPATGTGVIGALFVDPTKRNVAIGRSLQRRALRTLTQKRGIKKLQLGMSFPGIFPGIPTSADDSGTSLKAWFTNGGWDLSFPRRLANLSLSSLPSWTAPEGLLQSIQRAGISFDLVQGPEYAESVLAHVSAHATCVGVGVAAGRQEVLELYRYAMLQESGTCAVVRAKAAAPAAAAAENGEETVLGTVVVSKPGSPLAVYLPALQGSPLAGEHEAGAGAGGDELVGGIVAPVVAPSATTPSAMLVLQGLALMGLRQNKAHKARRTSCVILPRVAAPVRADDAMAGFNTMPALSSAVPRGPATHNAMGMTTAPMDQFNNGMMFDESMLDPVNMHSLLTPSAYDFETFSTTFEDPFSFPPRPFESSSAAAALDPDASLYGSTDITSPHELDNKLLGFGAVIPSGKATLLTESGQVVEPHMTGELYGMFFVAEDVFGADSGTPAGRPLELTCYRRNLWQISGQITLPRHVAHVVDDRGRRAPIADVAASITAVESIEGRNAEMITIPWRGASASATNNQQPPQPDDARILTSAPPIVPLDFTGTGSHEVDHGNRVSVPVSWKRLQFKHATANNGRRKGLQQHYVVQINLLVRAQGAADYVKVAEVQSGPVIVRGRSPRNFDSRREVPLGDKRPLERRSTTTTSTNAASATATATPSASASGAAEGSRIKQDEPGEMMMMGRGHQRVSSFGSQQQHTPVLLSSSSSTTTDWATPYASNNNNGSQGGHVSKKLAMTSPSGLARPPVPAWGSLDSGNGQKKPPGQKANANPITTTTTTTTPTKVRNTNAGCASTGPQPLPISLSEDERSPPTSSNRAGSNDSGGSGGSGSGSGSGLQSRPSIGLVSKSAPGSSGRLGTSGGSASGGAGAGGLTGRGDGRSHTSQVGGGGGGGGGGGVGLSQQYQDQHQQEQNNNNPLASPMETEEDMLYEYFPLSLDDWMPPVDAIYRPHVVHHTIVPPEVKAQQVRSKAKRYFAAD</sequence>
<evidence type="ECO:0000313" key="10">
    <source>
        <dbReference type="Proteomes" id="UP001583172"/>
    </source>
</evidence>
<feature type="compositionally biased region" description="Low complexity" evidence="7">
    <location>
        <begin position="1301"/>
        <end position="1325"/>
    </location>
</feature>
<evidence type="ECO:0000256" key="6">
    <source>
        <dbReference type="PROSITE-ProRule" id="PRU00850"/>
    </source>
</evidence>
<proteinExistence type="inferred from homology"/>
<dbReference type="InterPro" id="IPR036962">
    <property type="entry name" value="Glyco_hydro_3_N_sf"/>
</dbReference>
<dbReference type="Gene3D" id="3.40.50.1700">
    <property type="entry name" value="Glycoside hydrolase family 3 C-terminal domain"/>
    <property type="match status" value="1"/>
</dbReference>
<gene>
    <name evidence="9" type="ORF">VTJ49DRAFT_5722</name>
</gene>
<feature type="compositionally biased region" description="Basic and acidic residues" evidence="7">
    <location>
        <begin position="1280"/>
        <end position="1300"/>
    </location>
</feature>
<keyword evidence="2" id="KW-0378">Hydrolase</keyword>
<reference evidence="9 10" key="1">
    <citation type="journal article" date="2024" name="Commun. Biol.">
        <title>Comparative genomic analysis of thermophilic fungi reveals convergent evolutionary adaptations and gene losses.</title>
        <authorList>
            <person name="Steindorff A.S."/>
            <person name="Aguilar-Pontes M.V."/>
            <person name="Robinson A.J."/>
            <person name="Andreopoulos B."/>
            <person name="LaButti K."/>
            <person name="Kuo A."/>
            <person name="Mondo S."/>
            <person name="Riley R."/>
            <person name="Otillar R."/>
            <person name="Haridas S."/>
            <person name="Lipzen A."/>
            <person name="Grimwood J."/>
            <person name="Schmutz J."/>
            <person name="Clum A."/>
            <person name="Reid I.D."/>
            <person name="Moisan M.C."/>
            <person name="Butler G."/>
            <person name="Nguyen T.T.M."/>
            <person name="Dewar K."/>
            <person name="Conant G."/>
            <person name="Drula E."/>
            <person name="Henrissat B."/>
            <person name="Hansel C."/>
            <person name="Singer S."/>
            <person name="Hutchinson M.I."/>
            <person name="de Vries R.P."/>
            <person name="Natvig D.O."/>
            <person name="Powell A.J."/>
            <person name="Tsang A."/>
            <person name="Grigoriev I.V."/>
        </authorList>
    </citation>
    <scope>NUCLEOTIDE SEQUENCE [LARGE SCALE GENOMIC DNA]</scope>
    <source>
        <strain evidence="9 10">CBS 620.91</strain>
    </source>
</reference>
<dbReference type="InterPro" id="IPR037141">
    <property type="entry name" value="NDT80_DNA-bd_dom_sf"/>
</dbReference>
<feature type="region of interest" description="Disordered" evidence="7">
    <location>
        <begin position="1346"/>
        <end position="1579"/>
    </location>
</feature>
<dbReference type="PROSITE" id="PS51517">
    <property type="entry name" value="NDT80"/>
    <property type="match status" value="1"/>
</dbReference>
<evidence type="ECO:0000259" key="8">
    <source>
        <dbReference type="PROSITE" id="PS51517"/>
    </source>
</evidence>
<dbReference type="InterPro" id="IPR050226">
    <property type="entry name" value="NagZ_Beta-hexosaminidase"/>
</dbReference>
<comment type="similarity">
    <text evidence="1">Belongs to the glycosyl hydrolase 3 family.</text>
</comment>
<feature type="compositionally biased region" description="Gly residues" evidence="7">
    <location>
        <begin position="1480"/>
        <end position="1493"/>
    </location>
</feature>
<keyword evidence="10" id="KW-1185">Reference proteome</keyword>
<dbReference type="Pfam" id="PF05224">
    <property type="entry name" value="NDT80_PhoG"/>
    <property type="match status" value="1"/>
</dbReference>
<feature type="domain" description="NDT80" evidence="8">
    <location>
        <begin position="1037"/>
        <end position="1286"/>
    </location>
</feature>
<organism evidence="9 10">
    <name type="scientific">Humicola insolens</name>
    <name type="common">Soft-rot fungus</name>
    <dbReference type="NCBI Taxonomy" id="85995"/>
    <lineage>
        <taxon>Eukaryota</taxon>
        <taxon>Fungi</taxon>
        <taxon>Dikarya</taxon>
        <taxon>Ascomycota</taxon>
        <taxon>Pezizomycotina</taxon>
        <taxon>Sordariomycetes</taxon>
        <taxon>Sordariomycetidae</taxon>
        <taxon>Sordariales</taxon>
        <taxon>Chaetomiaceae</taxon>
        <taxon>Mycothermus</taxon>
    </lineage>
</organism>
<dbReference type="InterPro" id="IPR001764">
    <property type="entry name" value="Glyco_hydro_3_N"/>
</dbReference>